<dbReference type="HAMAP" id="MF_00111">
    <property type="entry name" value="MurA"/>
    <property type="match status" value="1"/>
</dbReference>
<keyword evidence="12" id="KW-0670">Pyruvate</keyword>
<feature type="domain" description="Enolpyruvate transferase" evidence="14">
    <location>
        <begin position="7"/>
        <end position="402"/>
    </location>
</feature>
<dbReference type="PROSITE" id="PS50088">
    <property type="entry name" value="ANK_REPEAT"/>
    <property type="match status" value="1"/>
</dbReference>
<organism evidence="15 16">
    <name type="scientific">Kroppenstedtia eburnea</name>
    <dbReference type="NCBI Taxonomy" id="714067"/>
    <lineage>
        <taxon>Bacteria</taxon>
        <taxon>Bacillati</taxon>
        <taxon>Bacillota</taxon>
        <taxon>Bacilli</taxon>
        <taxon>Bacillales</taxon>
        <taxon>Thermoactinomycetaceae</taxon>
        <taxon>Kroppenstedtia</taxon>
    </lineage>
</organism>
<dbReference type="GO" id="GO:0008360">
    <property type="term" value="P:regulation of cell shape"/>
    <property type="evidence" value="ECO:0007669"/>
    <property type="project" value="UniProtKB-KW"/>
</dbReference>
<feature type="binding site" evidence="12">
    <location>
        <begin position="22"/>
        <end position="23"/>
    </location>
    <ligand>
        <name>phosphoenolpyruvate</name>
        <dbReference type="ChEBI" id="CHEBI:58702"/>
    </ligand>
</feature>
<keyword evidence="4 12" id="KW-0132">Cell division</keyword>
<evidence type="ECO:0000256" key="13">
    <source>
        <dbReference type="PROSITE-ProRule" id="PRU00023"/>
    </source>
</evidence>
<dbReference type="Proteomes" id="UP000186795">
    <property type="component" value="Unassembled WGS sequence"/>
</dbReference>
<dbReference type="AlphaFoldDB" id="A0A1N7J4J7"/>
<dbReference type="GO" id="GO:0009252">
    <property type="term" value="P:peptidoglycan biosynthetic process"/>
    <property type="evidence" value="ECO:0007669"/>
    <property type="project" value="UniProtKB-UniRule"/>
</dbReference>
<evidence type="ECO:0000256" key="4">
    <source>
        <dbReference type="ARBA" id="ARBA00022618"/>
    </source>
</evidence>
<evidence type="ECO:0000256" key="2">
    <source>
        <dbReference type="ARBA" id="ARBA00004752"/>
    </source>
</evidence>
<keyword evidence="13" id="KW-0040">ANK repeat</keyword>
<keyword evidence="9 12" id="KW-0961">Cell wall biogenesis/degradation</keyword>
<evidence type="ECO:0000313" key="16">
    <source>
        <dbReference type="Proteomes" id="UP000186795"/>
    </source>
</evidence>
<dbReference type="OrthoDB" id="9803760at2"/>
<dbReference type="InterPro" id="IPR002110">
    <property type="entry name" value="Ankyrin_rpt"/>
</dbReference>
<comment type="caution">
    <text evidence="12">Lacks conserved residue(s) required for the propagation of feature annotation.</text>
</comment>
<dbReference type="InterPro" id="IPR013792">
    <property type="entry name" value="RNA3'P_cycl/enolpyr_Trfase_a/b"/>
</dbReference>
<dbReference type="CDD" id="cd01555">
    <property type="entry name" value="UdpNAET"/>
    <property type="match status" value="1"/>
</dbReference>
<feature type="repeat" description="ANK" evidence="13">
    <location>
        <begin position="318"/>
        <end position="350"/>
    </location>
</feature>
<dbReference type="EC" id="2.5.1.7" evidence="12"/>
<dbReference type="InterPro" id="IPR005750">
    <property type="entry name" value="UDP_GlcNAc_COvinyl_MurA"/>
</dbReference>
<comment type="pathway">
    <text evidence="2 12">Cell wall biogenesis; peptidoglycan biosynthesis.</text>
</comment>
<dbReference type="GO" id="GO:0071555">
    <property type="term" value="P:cell wall organization"/>
    <property type="evidence" value="ECO:0007669"/>
    <property type="project" value="UniProtKB-KW"/>
</dbReference>
<dbReference type="PANTHER" id="PTHR43783:SF1">
    <property type="entry name" value="UDP-N-ACETYLGLUCOSAMINE 1-CARBOXYVINYLTRANSFERASE"/>
    <property type="match status" value="1"/>
</dbReference>
<keyword evidence="7 12" id="KW-0573">Peptidoglycan synthesis</keyword>
<evidence type="ECO:0000256" key="9">
    <source>
        <dbReference type="ARBA" id="ARBA00023316"/>
    </source>
</evidence>
<comment type="function">
    <text evidence="12">Cell wall formation. Adds enolpyruvyl to UDP-N-acetylglucosamine.</text>
</comment>
<feature type="active site" description="Proton donor" evidence="12">
    <location>
        <position position="116"/>
    </location>
</feature>
<keyword evidence="8 12" id="KW-0131">Cell cycle</keyword>
<sequence length="423" mass="45436">MEQFVIKGGKPLYGTIRVQGAKNAALPILAATLLAGGFHEIRDVPRLSDIDVMDRILRALGVKARWDGNRVKLETSTLKTTRIPEVLMQQMRSSIFLMGPLLARTGEVIVTRPGGCAIGARPIDLHLKGLRLLGAEIQEDHGHIRCSAGKLTGADIHLDLPSVGATENIMMAAVCAEGETVIRNAAREPEIVDLQRFLNRMGADVHGAGTDKVVIRGVRQLHPVSYEIIPDRIVAGTLAVAAVVTGGEILLTHVIPDHMQSTLQLLERAGAQLKSEGDALWVRGGARLKAVGDVVTEPYPGFPTDMQPQIVVLLSLTEGKSKLSEKIFNGRLKHVHELIRMGADLTARDNQVEIRGVPHLSGAVVEATDLRAGAALVTAGLAASGTTHVHGLNHIDRGYERLDATLQLLGGQIQRYHGKVASL</sequence>
<evidence type="ECO:0000256" key="1">
    <source>
        <dbReference type="ARBA" id="ARBA00004496"/>
    </source>
</evidence>
<evidence type="ECO:0000256" key="12">
    <source>
        <dbReference type="HAMAP-Rule" id="MF_00111"/>
    </source>
</evidence>
<dbReference type="Gene3D" id="3.65.10.10">
    <property type="entry name" value="Enolpyruvate transferase domain"/>
    <property type="match status" value="2"/>
</dbReference>
<keyword evidence="3 12" id="KW-0963">Cytoplasm</keyword>
<comment type="subcellular location">
    <subcellularLocation>
        <location evidence="1 12">Cytoplasm</location>
    </subcellularLocation>
</comment>
<dbReference type="NCBIfam" id="TIGR01072">
    <property type="entry name" value="murA"/>
    <property type="match status" value="1"/>
</dbReference>
<dbReference type="EMBL" id="FTOD01000001">
    <property type="protein sequence ID" value="SIS44285.1"/>
    <property type="molecule type" value="Genomic_DNA"/>
</dbReference>
<dbReference type="GO" id="GO:0019277">
    <property type="term" value="P:UDP-N-acetylgalactosamine biosynthetic process"/>
    <property type="evidence" value="ECO:0007669"/>
    <property type="project" value="InterPro"/>
</dbReference>
<dbReference type="Pfam" id="PF00275">
    <property type="entry name" value="EPSP_synthase"/>
    <property type="match status" value="1"/>
</dbReference>
<evidence type="ECO:0000256" key="5">
    <source>
        <dbReference type="ARBA" id="ARBA00022679"/>
    </source>
</evidence>
<accession>A0A1N7J4J7</accession>
<keyword evidence="5 12" id="KW-0808">Transferase</keyword>
<dbReference type="InterPro" id="IPR001986">
    <property type="entry name" value="Enolpyruvate_Tfrase_dom"/>
</dbReference>
<dbReference type="PANTHER" id="PTHR43783">
    <property type="entry name" value="UDP-N-ACETYLGLUCOSAMINE 1-CARBOXYVINYLTRANSFERASE"/>
    <property type="match status" value="1"/>
</dbReference>
<protein>
    <recommendedName>
        <fullName evidence="12">UDP-N-acetylglucosamine 1-carboxyvinyltransferase</fullName>
        <ecNumber evidence="12">2.5.1.7</ecNumber>
    </recommendedName>
    <alternativeName>
        <fullName evidence="12">Enoylpyruvate transferase</fullName>
    </alternativeName>
    <alternativeName>
        <fullName evidence="12">UDP-N-acetylglucosamine enolpyruvyl transferase</fullName>
        <shortName evidence="12">EPT</shortName>
    </alternativeName>
</protein>
<evidence type="ECO:0000259" key="14">
    <source>
        <dbReference type="Pfam" id="PF00275"/>
    </source>
</evidence>
<feature type="binding site" evidence="12">
    <location>
        <position position="327"/>
    </location>
    <ligand>
        <name>UDP-N-acetyl-alpha-D-glucosamine</name>
        <dbReference type="ChEBI" id="CHEBI:57705"/>
    </ligand>
</feature>
<feature type="binding site" evidence="12">
    <location>
        <position position="92"/>
    </location>
    <ligand>
        <name>UDP-N-acetyl-alpha-D-glucosamine</name>
        <dbReference type="ChEBI" id="CHEBI:57705"/>
    </ligand>
</feature>
<reference evidence="16" key="1">
    <citation type="submission" date="2017-01" db="EMBL/GenBank/DDBJ databases">
        <authorList>
            <person name="Varghese N."/>
            <person name="Submissions S."/>
        </authorList>
    </citation>
    <scope>NUCLEOTIDE SEQUENCE [LARGE SCALE GENOMIC DNA]</scope>
    <source>
        <strain evidence="16">DSM 45196</strain>
    </source>
</reference>
<dbReference type="InterPro" id="IPR050068">
    <property type="entry name" value="MurA_subfamily"/>
</dbReference>
<keyword evidence="6 12" id="KW-0133">Cell shape</keyword>
<evidence type="ECO:0000256" key="6">
    <source>
        <dbReference type="ARBA" id="ARBA00022960"/>
    </source>
</evidence>
<dbReference type="GO" id="GO:0008760">
    <property type="term" value="F:UDP-N-acetylglucosamine 1-carboxyvinyltransferase activity"/>
    <property type="evidence" value="ECO:0007669"/>
    <property type="project" value="UniProtKB-UniRule"/>
</dbReference>
<dbReference type="NCBIfam" id="NF006873">
    <property type="entry name" value="PRK09369.1"/>
    <property type="match status" value="1"/>
</dbReference>
<dbReference type="RefSeq" id="WP_076523344.1">
    <property type="nucleotide sequence ID" value="NZ_CP048103.1"/>
</dbReference>
<feature type="binding site" evidence="12">
    <location>
        <begin position="121"/>
        <end position="125"/>
    </location>
    <ligand>
        <name>UDP-N-acetyl-alpha-D-glucosamine</name>
        <dbReference type="ChEBI" id="CHEBI:57705"/>
    </ligand>
</feature>
<evidence type="ECO:0000256" key="10">
    <source>
        <dbReference type="ARBA" id="ARBA00038367"/>
    </source>
</evidence>
<keyword evidence="16" id="KW-1185">Reference proteome</keyword>
<evidence type="ECO:0000256" key="8">
    <source>
        <dbReference type="ARBA" id="ARBA00023306"/>
    </source>
</evidence>
<evidence type="ECO:0000256" key="11">
    <source>
        <dbReference type="ARBA" id="ARBA00047527"/>
    </source>
</evidence>
<feature type="modified residue" description="2-(S-cysteinyl)pyruvic acid O-phosphothioketal" evidence="12">
    <location>
        <position position="116"/>
    </location>
</feature>
<dbReference type="GO" id="GO:0005737">
    <property type="term" value="C:cytoplasm"/>
    <property type="evidence" value="ECO:0007669"/>
    <property type="project" value="UniProtKB-SubCell"/>
</dbReference>
<comment type="catalytic activity">
    <reaction evidence="11 12">
        <text>phosphoenolpyruvate + UDP-N-acetyl-alpha-D-glucosamine = UDP-N-acetyl-3-O-(1-carboxyvinyl)-alpha-D-glucosamine + phosphate</text>
        <dbReference type="Rhea" id="RHEA:18681"/>
        <dbReference type="ChEBI" id="CHEBI:43474"/>
        <dbReference type="ChEBI" id="CHEBI:57705"/>
        <dbReference type="ChEBI" id="CHEBI:58702"/>
        <dbReference type="ChEBI" id="CHEBI:68483"/>
        <dbReference type="EC" id="2.5.1.7"/>
    </reaction>
</comment>
<dbReference type="FunFam" id="3.65.10.10:FF:000001">
    <property type="entry name" value="UDP-N-acetylglucosamine 1-carboxyvinyltransferase"/>
    <property type="match status" value="1"/>
</dbReference>
<dbReference type="UniPathway" id="UPA00219"/>
<evidence type="ECO:0000313" key="15">
    <source>
        <dbReference type="EMBL" id="SIS44285.1"/>
    </source>
</evidence>
<dbReference type="InterPro" id="IPR036968">
    <property type="entry name" value="Enolpyruvate_Tfrase_sf"/>
</dbReference>
<name>A0A1N7J4J7_9BACL</name>
<feature type="binding site" evidence="12">
    <location>
        <position position="305"/>
    </location>
    <ligand>
        <name>UDP-N-acetyl-alpha-D-glucosamine</name>
        <dbReference type="ChEBI" id="CHEBI:57705"/>
    </ligand>
</feature>
<proteinExistence type="inferred from homology"/>
<comment type="similarity">
    <text evidence="10 12">Belongs to the EPSP synthase family. MurA subfamily.</text>
</comment>
<dbReference type="GO" id="GO:0051301">
    <property type="term" value="P:cell division"/>
    <property type="evidence" value="ECO:0007669"/>
    <property type="project" value="UniProtKB-KW"/>
</dbReference>
<evidence type="ECO:0000256" key="7">
    <source>
        <dbReference type="ARBA" id="ARBA00022984"/>
    </source>
</evidence>
<evidence type="ECO:0000256" key="3">
    <source>
        <dbReference type="ARBA" id="ARBA00022490"/>
    </source>
</evidence>
<dbReference type="SUPFAM" id="SSF55205">
    <property type="entry name" value="EPT/RTPC-like"/>
    <property type="match status" value="1"/>
</dbReference>
<gene>
    <name evidence="12" type="primary">murA</name>
    <name evidence="15" type="ORF">SAMN05421790_101716</name>
</gene>